<reference evidence="1" key="1">
    <citation type="submission" date="2022-04" db="EMBL/GenBank/DDBJ databases">
        <title>Jade perch genome.</title>
        <authorList>
            <person name="Chao B."/>
        </authorList>
    </citation>
    <scope>NUCLEOTIDE SEQUENCE</scope>
    <source>
        <strain evidence="1">CB-2022</strain>
    </source>
</reference>
<name>A0ACB8X4Z4_9TELE</name>
<accession>A0ACB8X4Z4</accession>
<dbReference type="EMBL" id="CM041533">
    <property type="protein sequence ID" value="KAI3375031.1"/>
    <property type="molecule type" value="Genomic_DNA"/>
</dbReference>
<protein>
    <submittedName>
        <fullName evidence="1">Uncharacterized protein</fullName>
    </submittedName>
</protein>
<comment type="caution">
    <text evidence="1">The sequence shown here is derived from an EMBL/GenBank/DDBJ whole genome shotgun (WGS) entry which is preliminary data.</text>
</comment>
<keyword evidence="2" id="KW-1185">Reference proteome</keyword>
<evidence type="ECO:0000313" key="2">
    <source>
        <dbReference type="Proteomes" id="UP000831701"/>
    </source>
</evidence>
<organism evidence="1 2">
    <name type="scientific">Scortum barcoo</name>
    <name type="common">barcoo grunter</name>
    <dbReference type="NCBI Taxonomy" id="214431"/>
    <lineage>
        <taxon>Eukaryota</taxon>
        <taxon>Metazoa</taxon>
        <taxon>Chordata</taxon>
        <taxon>Craniata</taxon>
        <taxon>Vertebrata</taxon>
        <taxon>Euteleostomi</taxon>
        <taxon>Actinopterygii</taxon>
        <taxon>Neopterygii</taxon>
        <taxon>Teleostei</taxon>
        <taxon>Neoteleostei</taxon>
        <taxon>Acanthomorphata</taxon>
        <taxon>Eupercaria</taxon>
        <taxon>Centrarchiformes</taxon>
        <taxon>Terapontoidei</taxon>
        <taxon>Terapontidae</taxon>
        <taxon>Scortum</taxon>
    </lineage>
</organism>
<sequence>MEQQQQQRGLCSFTPGQSALCGAGISTGQPTMRLSITSTTGSPVELSVPRGETVEGLRTHISQQLRLHTDRIVLLHRDRQLTAGRLLDLGVADGSKLTLVPVIEAGLVCSTARAERTVMDVLESLTEVQISDFLSGRSSLTINLGVGAHVMYVQLQLSAQNAVEPQRHQSLRAGSSSELQTDNPAAVRMSHGESASAWSTSTNTTGSATSPASQTSTPAPESTDSMSSIQHSPQTPRTSFNSTAPSSCSCTTTPVVSCHHHPAPQQTCPSCSTHISSPVLSTPSLPSGCPHPSCPLPAATPVCSPAPTGSILGPQSPAPALSFKESNVQACPTAELHKQPGAVIESFVSHSPGIFSGTFSGTLAPCSQSGISHPRSGIAIILQILNDLLRAGRHHQGAPTASFPHLHCPAANLPVGQLLTVEEQSKTKGISPVTQRSEHLSKTPVGEESHPLHSSTPENQALHCKLERLQFLMHQRHLRRRSRRNSLLSQTSRPHQHRHHRTYFAPCELTAPGDVFLLVLIHTASWFVLASVGDGGVFCFLATLIMSDEGKLFIGGLSFDTSEDTLATAFGKYGNIEKVDVIRDKETGRSRGFGFVKYDSPEDAKDAINAMNGKTIDGRMIRVDAAGKGGRSRGGYGSGPRGGRGGFGSRGRGGRGYARGGGYNGDRGYGERSYGDRSFGNSERSFGGGGGGGYRSAGYSSGGYRDNRGQGGYGERSGTYRDGYDGY</sequence>
<evidence type="ECO:0000313" key="1">
    <source>
        <dbReference type="EMBL" id="KAI3375031.1"/>
    </source>
</evidence>
<gene>
    <name evidence="1" type="ORF">L3Q82_021544</name>
</gene>
<dbReference type="Proteomes" id="UP000831701">
    <property type="component" value="Chromosome 3"/>
</dbReference>
<feature type="non-terminal residue" evidence="1">
    <location>
        <position position="727"/>
    </location>
</feature>
<proteinExistence type="predicted"/>